<name>A0A3D8S425_9EURO</name>
<evidence type="ECO:0000313" key="2">
    <source>
        <dbReference type="EMBL" id="RDW81052.1"/>
    </source>
</evidence>
<gene>
    <name evidence="2" type="ORF">DSM5745_04609</name>
</gene>
<reference evidence="2 3" key="1">
    <citation type="journal article" date="2018" name="IMA Fungus">
        <title>IMA Genome-F 9: Draft genome sequence of Annulohypoxylon stygium, Aspergillus mulundensis, Berkeleyomyces basicola (syn. Thielaviopsis basicola), Ceratocystis smalleyi, two Cercospora beticola strains, Coleophoma cylindrospora, Fusarium fracticaudum, Phialophora cf. hyalina, and Morchella septimelata.</title>
        <authorList>
            <person name="Wingfield B.D."/>
            <person name="Bills G.F."/>
            <person name="Dong Y."/>
            <person name="Huang W."/>
            <person name="Nel W.J."/>
            <person name="Swalarsk-Parry B.S."/>
            <person name="Vaghefi N."/>
            <person name="Wilken P.M."/>
            <person name="An Z."/>
            <person name="de Beer Z.W."/>
            <person name="De Vos L."/>
            <person name="Chen L."/>
            <person name="Duong T.A."/>
            <person name="Gao Y."/>
            <person name="Hammerbacher A."/>
            <person name="Kikkert J.R."/>
            <person name="Li Y."/>
            <person name="Li H."/>
            <person name="Li K."/>
            <person name="Li Q."/>
            <person name="Liu X."/>
            <person name="Ma X."/>
            <person name="Naidoo K."/>
            <person name="Pethybridge S.J."/>
            <person name="Sun J."/>
            <person name="Steenkamp E.T."/>
            <person name="van der Nest M.A."/>
            <person name="van Wyk S."/>
            <person name="Wingfield M.J."/>
            <person name="Xiong C."/>
            <person name="Yue Q."/>
            <person name="Zhang X."/>
        </authorList>
    </citation>
    <scope>NUCLEOTIDE SEQUENCE [LARGE SCALE GENOMIC DNA]</scope>
    <source>
        <strain evidence="2 3">DSM 5745</strain>
    </source>
</reference>
<sequence>MVGIIDTKPIVVIACPPENGHTHPFLPHAVHLVKQGYIVHFIAGTESENAVRRSGAVFHRIHRDWPPGVLEKMMTLPDPTQRFNFALSAVFVDLTPVAMQVLQDVLEEIREEHPQREVVIVAEFASAGVWPFVLGAPLPKGYTRFPKVITFSTLPFAGSSVDTAPFRPGLPPDSSEQGRVRNAALYKAFEEFEVELVGHANAVYKRLGAAKKAPGHLLDLWATGGDVTVQPCSPSLEYPRSDLSPKVRFIGGTPRAEVDPELVLPEWWRELLEARKAEKPKNIVFVSQGTVMVDYNMLLIPTIKALADREDCMVIGVLGQRGAKLQNVTVPANAKVVDYLLYAAILPYVDVFINNGGYGGFMQGVMHGVPMVLAGVELDKAEVSMRGEWAGIAVNLRTSTPSADAIRGGVDQILADSSFKTRCVEIQRENDELDCRTQLERILAEVV</sequence>
<keyword evidence="3" id="KW-1185">Reference proteome</keyword>
<feature type="domain" description="Erythromycin biosynthesis protein CIII-like C-terminal" evidence="1">
    <location>
        <begin position="315"/>
        <end position="431"/>
    </location>
</feature>
<dbReference type="RefSeq" id="XP_026604105.1">
    <property type="nucleotide sequence ID" value="XM_026746625.1"/>
</dbReference>
<protein>
    <recommendedName>
        <fullName evidence="1">Erythromycin biosynthesis protein CIII-like C-terminal domain-containing protein</fullName>
    </recommendedName>
</protein>
<dbReference type="GeneID" id="38114979"/>
<dbReference type="STRING" id="1810919.A0A3D8S425"/>
<dbReference type="AlphaFoldDB" id="A0A3D8S425"/>
<dbReference type="Gene3D" id="3.40.50.2000">
    <property type="entry name" value="Glycogen Phosphorylase B"/>
    <property type="match status" value="2"/>
</dbReference>
<accession>A0A3D8S425</accession>
<dbReference type="GO" id="GO:0016757">
    <property type="term" value="F:glycosyltransferase activity"/>
    <property type="evidence" value="ECO:0007669"/>
    <property type="project" value="TreeGrafter"/>
</dbReference>
<dbReference type="Proteomes" id="UP000256690">
    <property type="component" value="Unassembled WGS sequence"/>
</dbReference>
<organism evidence="2 3">
    <name type="scientific">Aspergillus mulundensis</name>
    <dbReference type="NCBI Taxonomy" id="1810919"/>
    <lineage>
        <taxon>Eukaryota</taxon>
        <taxon>Fungi</taxon>
        <taxon>Dikarya</taxon>
        <taxon>Ascomycota</taxon>
        <taxon>Pezizomycotina</taxon>
        <taxon>Eurotiomycetes</taxon>
        <taxon>Eurotiomycetidae</taxon>
        <taxon>Eurotiales</taxon>
        <taxon>Aspergillaceae</taxon>
        <taxon>Aspergillus</taxon>
        <taxon>Aspergillus subgen. Nidulantes</taxon>
    </lineage>
</organism>
<dbReference type="PANTHER" id="PTHR21015">
    <property type="entry name" value="UDP-N-ACETYLGLUCOSAMINE--N-ACETYLMURAMYL-(PENTAPEPTIDE) PYROPHOSPHORYL-UNDECAPRENOL N-ACETYLGLUCOSAMINE TRANSFERASE 1"/>
    <property type="match status" value="1"/>
</dbReference>
<dbReference type="EMBL" id="PVWQ01000005">
    <property type="protein sequence ID" value="RDW81052.1"/>
    <property type="molecule type" value="Genomic_DNA"/>
</dbReference>
<dbReference type="PANTHER" id="PTHR21015:SF22">
    <property type="entry name" value="GLYCOSYLTRANSFERASE"/>
    <property type="match status" value="1"/>
</dbReference>
<dbReference type="SUPFAM" id="SSF53756">
    <property type="entry name" value="UDP-Glycosyltransferase/glycogen phosphorylase"/>
    <property type="match status" value="1"/>
</dbReference>
<evidence type="ECO:0000259" key="1">
    <source>
        <dbReference type="Pfam" id="PF06722"/>
    </source>
</evidence>
<dbReference type="InterPro" id="IPR010610">
    <property type="entry name" value="EryCIII-like_C"/>
</dbReference>
<evidence type="ECO:0000313" key="3">
    <source>
        <dbReference type="Proteomes" id="UP000256690"/>
    </source>
</evidence>
<dbReference type="OrthoDB" id="4501255at2759"/>
<dbReference type="Pfam" id="PF06722">
    <property type="entry name" value="EryCIII-like_C"/>
    <property type="match status" value="1"/>
</dbReference>
<proteinExistence type="predicted"/>
<comment type="caution">
    <text evidence="2">The sequence shown here is derived from an EMBL/GenBank/DDBJ whole genome shotgun (WGS) entry which is preliminary data.</text>
</comment>